<dbReference type="AlphaFoldDB" id="A0AAX3BAQ0"/>
<dbReference type="EMBL" id="CP073355">
    <property type="protein sequence ID" value="URA09335.1"/>
    <property type="molecule type" value="Genomic_DNA"/>
</dbReference>
<dbReference type="Gene3D" id="1.10.150.20">
    <property type="entry name" value="5' to 3' exonuclease, C-terminal subdomain"/>
    <property type="match status" value="2"/>
</dbReference>
<dbReference type="CDD" id="cd09898">
    <property type="entry name" value="H3TH_53EXO"/>
    <property type="match status" value="1"/>
</dbReference>
<evidence type="ECO:0000256" key="14">
    <source>
        <dbReference type="ARBA" id="ARBA00049244"/>
    </source>
</evidence>
<dbReference type="KEGG" id="taqu:KDW03_07520"/>
<dbReference type="InterPro" id="IPR036397">
    <property type="entry name" value="RNaseH_sf"/>
</dbReference>
<dbReference type="NCBIfam" id="NF004397">
    <property type="entry name" value="PRK05755.1"/>
    <property type="match status" value="1"/>
</dbReference>
<dbReference type="InterPro" id="IPR001098">
    <property type="entry name" value="DNA-dir_DNA_pol_A_palm_dom"/>
</dbReference>
<keyword evidence="10 16" id="KW-0269">Exonuclease</keyword>
<dbReference type="SMART" id="SM00482">
    <property type="entry name" value="POLAc"/>
    <property type="match status" value="1"/>
</dbReference>
<comment type="similarity">
    <text evidence="1 16">Belongs to the DNA polymerase type-A family.</text>
</comment>
<evidence type="ECO:0000256" key="13">
    <source>
        <dbReference type="ARBA" id="ARBA00023204"/>
    </source>
</evidence>
<dbReference type="EC" id="2.7.7.7" evidence="2 15"/>
<dbReference type="GO" id="GO:0006302">
    <property type="term" value="P:double-strand break repair"/>
    <property type="evidence" value="ECO:0007669"/>
    <property type="project" value="TreeGrafter"/>
</dbReference>
<feature type="domain" description="5'-3' exonuclease" evidence="18">
    <location>
        <begin position="3"/>
        <end position="264"/>
    </location>
</feature>
<evidence type="ECO:0000259" key="17">
    <source>
        <dbReference type="SMART" id="SM00474"/>
    </source>
</evidence>
<keyword evidence="21" id="KW-1185">Reference proteome</keyword>
<dbReference type="CDD" id="cd08637">
    <property type="entry name" value="DNA_pol_A_pol_I_C"/>
    <property type="match status" value="1"/>
</dbReference>
<dbReference type="Pfam" id="PF00476">
    <property type="entry name" value="DNA_pol_A"/>
    <property type="match status" value="1"/>
</dbReference>
<gene>
    <name evidence="16 20" type="primary">polA</name>
    <name evidence="20" type="ORF">KDW03_07520</name>
</gene>
<keyword evidence="9 16" id="KW-0378">Hydrolase</keyword>
<feature type="domain" description="3'-5' exonuclease" evidence="17">
    <location>
        <begin position="300"/>
        <end position="482"/>
    </location>
</feature>
<evidence type="ECO:0000256" key="2">
    <source>
        <dbReference type="ARBA" id="ARBA00012417"/>
    </source>
</evidence>
<dbReference type="Gene3D" id="3.30.70.370">
    <property type="match status" value="1"/>
</dbReference>
<reference evidence="20" key="1">
    <citation type="submission" date="2021-04" db="EMBL/GenBank/DDBJ databases">
        <authorList>
            <person name="Postec A."/>
        </authorList>
    </citation>
    <scope>NUCLEOTIDE SEQUENCE</scope>
    <source>
        <strain evidence="20">F1F22</strain>
    </source>
</reference>
<keyword evidence="11 16" id="KW-0239">DNA-directed DNA polymerase</keyword>
<dbReference type="InterPro" id="IPR043502">
    <property type="entry name" value="DNA/RNA_pol_sf"/>
</dbReference>
<name>A0AAX3BAQ0_9SPIR</name>
<keyword evidence="6 16" id="KW-0235">DNA replication</keyword>
<sequence length="896" mass="101607">MQKPILLVDGSGLVYRSFFAFIRNPLINKKNQNVSAIYGTLRMILQAWKLHQPEGMIVAFDVSRQTFRTALYPEYKAQRQQVPPDLKSQIPGVIELLRALGITVIEEPNYEADDILATLVEKYQSSSLVYLVSSDKDLLQLVGPNTYALRPQKGIEGIHLVDREKVYEEIGVYPEQIPDYLAIVGDTSDNIPGVKGIGEKGAVELLRHYGTLEEIYEHLNELSPAMRTKLEASRKEAFLSKQLATVRRDVPFTTEVSLSHLRLTDEAEKLLLDYEIPSLLAELKGTGEKHASSAFLEGAYHAITEKIALSELLERIRREKRVSLDIETTSLDPYTARIATIAFALEEGGAFVIPAAYSMGQPWDENEVLESIRKILEDEGIGKIGQNLKFEYAMFFHRGIELKGIMFDTMMAAYLLSPTRTHFNLENLCREYLGYDKMHYEDMFEGKNQDILTVSREKLVHYAGSDVDAALRLFHVFSPEIEKMGLQRVFYEIELPLIPVLARMEYRGIGIDETHFQQLSRTFREQMDQLQVQIYHLAGHEFNIQSSQQLAKVLFEELKLPPVKKTEKGKLSTDEEVLNALSAIHPLPAAIVQYRTFAKLLSTYVEALPALMNPVTGRVHTHFNQTITATGRLSSSDPNLQNIPVRDQWGKAIREAFVPRKGWLLMSADYSQVELRILAHFSEDKAMVQAFQHGEDIHARTAMLIFGVESSAVTEEMRRRAKSVNFGIIYGLQAYGLSQQLGIPVSEARQFIEAYFASFPSVKEFIEKTLSEAYETGMVRTLSGRFRRFPELRGQKRNPKGGLDASERMAINTKIQGSAADLIKIAMIRVEERLQKEHLSAQMLLQIHDELVLEFPPQEQSQLVELVRQEMEEALALQVPLRVDIGIGKNWSEAKA</sequence>
<evidence type="ECO:0000259" key="19">
    <source>
        <dbReference type="SMART" id="SM00482"/>
    </source>
</evidence>
<evidence type="ECO:0000256" key="11">
    <source>
        <dbReference type="ARBA" id="ARBA00022932"/>
    </source>
</evidence>
<dbReference type="InterPro" id="IPR002562">
    <property type="entry name" value="3'-5'_exonuclease_dom"/>
</dbReference>
<dbReference type="Pfam" id="PF01367">
    <property type="entry name" value="5_3_exonuc"/>
    <property type="match status" value="1"/>
</dbReference>
<dbReference type="GO" id="GO:0003887">
    <property type="term" value="F:DNA-directed DNA polymerase activity"/>
    <property type="evidence" value="ECO:0007669"/>
    <property type="project" value="UniProtKB-UniRule"/>
</dbReference>
<keyword evidence="13 16" id="KW-0234">DNA repair</keyword>
<comment type="catalytic activity">
    <reaction evidence="14 16">
        <text>DNA(n) + a 2'-deoxyribonucleoside 5'-triphosphate = DNA(n+1) + diphosphate</text>
        <dbReference type="Rhea" id="RHEA:22508"/>
        <dbReference type="Rhea" id="RHEA-COMP:17339"/>
        <dbReference type="Rhea" id="RHEA-COMP:17340"/>
        <dbReference type="ChEBI" id="CHEBI:33019"/>
        <dbReference type="ChEBI" id="CHEBI:61560"/>
        <dbReference type="ChEBI" id="CHEBI:173112"/>
        <dbReference type="EC" id="2.7.7.7"/>
    </reaction>
</comment>
<evidence type="ECO:0000256" key="5">
    <source>
        <dbReference type="ARBA" id="ARBA00022695"/>
    </source>
</evidence>
<dbReference type="Gene3D" id="3.40.50.1010">
    <property type="entry name" value="5'-nuclease"/>
    <property type="match status" value="1"/>
</dbReference>
<dbReference type="SMART" id="SM00474">
    <property type="entry name" value="35EXOc"/>
    <property type="match status" value="1"/>
</dbReference>
<dbReference type="SUPFAM" id="SSF56672">
    <property type="entry name" value="DNA/RNA polymerases"/>
    <property type="match status" value="1"/>
</dbReference>
<protein>
    <recommendedName>
        <fullName evidence="3 15">DNA polymerase I</fullName>
        <ecNumber evidence="2 15">2.7.7.7</ecNumber>
    </recommendedName>
</protein>
<dbReference type="Proteomes" id="UP001056539">
    <property type="component" value="Chromosome"/>
</dbReference>
<keyword evidence="8 16" id="KW-0227">DNA damage</keyword>
<proteinExistence type="inferred from homology"/>
<dbReference type="FunFam" id="1.10.150.20:FF:000003">
    <property type="entry name" value="DNA polymerase I"/>
    <property type="match status" value="1"/>
</dbReference>
<dbReference type="PANTHER" id="PTHR10133">
    <property type="entry name" value="DNA POLYMERASE I"/>
    <property type="match status" value="1"/>
</dbReference>
<evidence type="ECO:0000313" key="21">
    <source>
        <dbReference type="Proteomes" id="UP001056539"/>
    </source>
</evidence>
<evidence type="ECO:0000256" key="15">
    <source>
        <dbReference type="NCBIfam" id="TIGR00593"/>
    </source>
</evidence>
<dbReference type="Gene3D" id="1.20.1060.10">
    <property type="entry name" value="Taq DNA Polymerase, Chain T, domain 4"/>
    <property type="match status" value="1"/>
</dbReference>
<evidence type="ECO:0000256" key="6">
    <source>
        <dbReference type="ARBA" id="ARBA00022705"/>
    </source>
</evidence>
<dbReference type="RefSeq" id="WP_271434462.1">
    <property type="nucleotide sequence ID" value="NZ_CP073355.1"/>
</dbReference>
<evidence type="ECO:0000313" key="20">
    <source>
        <dbReference type="EMBL" id="URA09335.1"/>
    </source>
</evidence>
<dbReference type="PRINTS" id="PR00868">
    <property type="entry name" value="DNAPOLI"/>
</dbReference>
<evidence type="ECO:0000259" key="18">
    <source>
        <dbReference type="SMART" id="SM00475"/>
    </source>
</evidence>
<evidence type="ECO:0000256" key="7">
    <source>
        <dbReference type="ARBA" id="ARBA00022722"/>
    </source>
</evidence>
<dbReference type="InterPro" id="IPR020045">
    <property type="entry name" value="DNA_polI_H3TH"/>
</dbReference>
<dbReference type="GO" id="GO:0003677">
    <property type="term" value="F:DNA binding"/>
    <property type="evidence" value="ECO:0007669"/>
    <property type="project" value="UniProtKB-UniRule"/>
</dbReference>
<dbReference type="InterPro" id="IPR012337">
    <property type="entry name" value="RNaseH-like_sf"/>
</dbReference>
<evidence type="ECO:0000256" key="16">
    <source>
        <dbReference type="RuleBase" id="RU004460"/>
    </source>
</evidence>
<dbReference type="Gene3D" id="3.30.420.10">
    <property type="entry name" value="Ribonuclease H-like superfamily/Ribonuclease H"/>
    <property type="match status" value="1"/>
</dbReference>
<dbReference type="InterPro" id="IPR002298">
    <property type="entry name" value="DNA_polymerase_A"/>
</dbReference>
<dbReference type="GO" id="GO:0008408">
    <property type="term" value="F:3'-5' exonuclease activity"/>
    <property type="evidence" value="ECO:0007669"/>
    <property type="project" value="UniProtKB-UniRule"/>
</dbReference>
<evidence type="ECO:0000256" key="1">
    <source>
        <dbReference type="ARBA" id="ARBA00007705"/>
    </source>
</evidence>
<dbReference type="InterPro" id="IPR020046">
    <property type="entry name" value="5-3_exonucl_a-hlix_arch_N"/>
</dbReference>
<dbReference type="InterPro" id="IPR036279">
    <property type="entry name" value="5-3_exonuclease_C_sf"/>
</dbReference>
<dbReference type="NCBIfam" id="TIGR00593">
    <property type="entry name" value="pola"/>
    <property type="match status" value="1"/>
</dbReference>
<dbReference type="FunFam" id="1.10.150.20:FF:000002">
    <property type="entry name" value="DNA polymerase I"/>
    <property type="match status" value="1"/>
</dbReference>
<dbReference type="Pfam" id="PF02739">
    <property type="entry name" value="5_3_exonuc_N"/>
    <property type="match status" value="1"/>
</dbReference>
<keyword evidence="12 16" id="KW-0238">DNA-binding</keyword>
<keyword evidence="4 16" id="KW-0808">Transferase</keyword>
<dbReference type="Pfam" id="PF01612">
    <property type="entry name" value="DNA_pol_A_exo1"/>
    <property type="match status" value="1"/>
</dbReference>
<organism evidence="20 21">
    <name type="scientific">Thermospira aquatica</name>
    <dbReference type="NCBI Taxonomy" id="2828656"/>
    <lineage>
        <taxon>Bacteria</taxon>
        <taxon>Pseudomonadati</taxon>
        <taxon>Spirochaetota</taxon>
        <taxon>Spirochaetia</taxon>
        <taxon>Brevinematales</taxon>
        <taxon>Thermospiraceae</taxon>
        <taxon>Thermospira</taxon>
    </lineage>
</organism>
<dbReference type="CDD" id="cd06139">
    <property type="entry name" value="DNA_polA_I_Ecoli_like_exo"/>
    <property type="match status" value="1"/>
</dbReference>
<keyword evidence="5 16" id="KW-0548">Nucleotidyltransferase</keyword>
<dbReference type="CDD" id="cd09859">
    <property type="entry name" value="PIN_53EXO"/>
    <property type="match status" value="1"/>
</dbReference>
<evidence type="ECO:0000256" key="10">
    <source>
        <dbReference type="ARBA" id="ARBA00022839"/>
    </source>
</evidence>
<comment type="function">
    <text evidence="16">In addition to polymerase activity, this DNA polymerase exhibits 3'-5' and 5'-3' exonuclease activity.</text>
</comment>
<feature type="domain" description="DNA-directed DNA polymerase family A palm" evidence="19">
    <location>
        <begin position="650"/>
        <end position="859"/>
    </location>
</feature>
<evidence type="ECO:0000256" key="9">
    <source>
        <dbReference type="ARBA" id="ARBA00022801"/>
    </source>
</evidence>
<dbReference type="SUPFAM" id="SSF47807">
    <property type="entry name" value="5' to 3' exonuclease, C-terminal subdomain"/>
    <property type="match status" value="1"/>
</dbReference>
<evidence type="ECO:0000256" key="12">
    <source>
        <dbReference type="ARBA" id="ARBA00023125"/>
    </source>
</evidence>
<dbReference type="PANTHER" id="PTHR10133:SF27">
    <property type="entry name" value="DNA POLYMERASE NU"/>
    <property type="match status" value="1"/>
</dbReference>
<dbReference type="FunFam" id="1.20.1060.10:FF:000001">
    <property type="entry name" value="DNA polymerase I"/>
    <property type="match status" value="1"/>
</dbReference>
<accession>A0AAX3BAQ0</accession>
<dbReference type="InterPro" id="IPR008918">
    <property type="entry name" value="HhH2"/>
</dbReference>
<keyword evidence="7" id="KW-0540">Nuclease</keyword>
<evidence type="ECO:0000256" key="4">
    <source>
        <dbReference type="ARBA" id="ARBA00022679"/>
    </source>
</evidence>
<dbReference type="InterPro" id="IPR029060">
    <property type="entry name" value="PIN-like_dom_sf"/>
</dbReference>
<dbReference type="GO" id="GO:0008409">
    <property type="term" value="F:5'-3' exonuclease activity"/>
    <property type="evidence" value="ECO:0007669"/>
    <property type="project" value="UniProtKB-UniRule"/>
</dbReference>
<dbReference type="InterPro" id="IPR018320">
    <property type="entry name" value="DNA_polymerase_1"/>
</dbReference>
<dbReference type="SUPFAM" id="SSF88723">
    <property type="entry name" value="PIN domain-like"/>
    <property type="match status" value="1"/>
</dbReference>
<dbReference type="SUPFAM" id="SSF53098">
    <property type="entry name" value="Ribonuclease H-like"/>
    <property type="match status" value="1"/>
</dbReference>
<dbReference type="SMART" id="SM00475">
    <property type="entry name" value="53EXOc"/>
    <property type="match status" value="1"/>
</dbReference>
<evidence type="ECO:0000256" key="8">
    <source>
        <dbReference type="ARBA" id="ARBA00022763"/>
    </source>
</evidence>
<dbReference type="InterPro" id="IPR002421">
    <property type="entry name" value="5-3_exonuclease"/>
</dbReference>
<evidence type="ECO:0000256" key="3">
    <source>
        <dbReference type="ARBA" id="ARBA00020311"/>
    </source>
</evidence>
<dbReference type="GO" id="GO:0006261">
    <property type="term" value="P:DNA-templated DNA replication"/>
    <property type="evidence" value="ECO:0007669"/>
    <property type="project" value="UniProtKB-UniRule"/>
</dbReference>
<reference evidence="20" key="2">
    <citation type="submission" date="2022-06" db="EMBL/GenBank/DDBJ databases">
        <title>Thermospira aquatica gen. nov., sp. nov.</title>
        <authorList>
            <person name="Ben Ali Gam Z."/>
            <person name="Labat M."/>
        </authorList>
    </citation>
    <scope>NUCLEOTIDE SEQUENCE</scope>
    <source>
        <strain evidence="20">F1F22</strain>
    </source>
</reference>
<dbReference type="SMART" id="SM00279">
    <property type="entry name" value="HhH2"/>
    <property type="match status" value="1"/>
</dbReference>